<dbReference type="AlphaFoldDB" id="S9TF70"/>
<name>S9TF70_9TRYP</name>
<reference evidence="1 2" key="1">
    <citation type="journal article" date="2013" name="PLoS ONE">
        <title>Predicting the Proteins of Angomonas deanei, Strigomonas culicis and Their Respective Endosymbionts Reveals New Aspects of the Trypanosomatidae Family.</title>
        <authorList>
            <person name="Motta M.C."/>
            <person name="Martins A.C."/>
            <person name="de Souza S.S."/>
            <person name="Catta-Preta C.M."/>
            <person name="Silva R."/>
            <person name="Klein C.C."/>
            <person name="de Almeida L.G."/>
            <person name="de Lima Cunha O."/>
            <person name="Ciapina L.P."/>
            <person name="Brocchi M."/>
            <person name="Colabardini A.C."/>
            <person name="de Araujo Lima B."/>
            <person name="Machado C.R."/>
            <person name="de Almeida Soares C.M."/>
            <person name="Probst C.M."/>
            <person name="de Menezes C.B."/>
            <person name="Thompson C.E."/>
            <person name="Bartholomeu D.C."/>
            <person name="Gradia D.F."/>
            <person name="Pavoni D.P."/>
            <person name="Grisard E.C."/>
            <person name="Fantinatti-Garboggini F."/>
            <person name="Marchini F.K."/>
            <person name="Rodrigues-Luiz G.F."/>
            <person name="Wagner G."/>
            <person name="Goldman G.H."/>
            <person name="Fietto J.L."/>
            <person name="Elias M.C."/>
            <person name="Goldman M.H."/>
            <person name="Sagot M.F."/>
            <person name="Pereira M."/>
            <person name="Stoco P.H."/>
            <person name="de Mendonca-Neto R.P."/>
            <person name="Teixeira S.M."/>
            <person name="Maciel T.E."/>
            <person name="de Oliveira Mendes T.A."/>
            <person name="Urmenyi T.P."/>
            <person name="de Souza W."/>
            <person name="Schenkman S."/>
            <person name="de Vasconcelos A.T."/>
        </authorList>
    </citation>
    <scope>NUCLEOTIDE SEQUENCE [LARGE SCALE GENOMIC DNA]</scope>
</reference>
<proteinExistence type="predicted"/>
<organism evidence="1 2">
    <name type="scientific">Strigomonas culicis</name>
    <dbReference type="NCBI Taxonomy" id="28005"/>
    <lineage>
        <taxon>Eukaryota</taxon>
        <taxon>Discoba</taxon>
        <taxon>Euglenozoa</taxon>
        <taxon>Kinetoplastea</taxon>
        <taxon>Metakinetoplastina</taxon>
        <taxon>Trypanosomatida</taxon>
        <taxon>Trypanosomatidae</taxon>
        <taxon>Strigomonadinae</taxon>
        <taxon>Strigomonas</taxon>
    </lineage>
</organism>
<dbReference type="EMBL" id="ATMH01011957">
    <property type="protein sequence ID" value="EPY15564.1"/>
    <property type="molecule type" value="Genomic_DNA"/>
</dbReference>
<accession>S9TF70</accession>
<gene>
    <name evidence="1" type="ORF">STCU_11928</name>
</gene>
<sequence length="168" mass="19374">MGLVAAHAMLHEAQHTLRSHRPLGEPLCERLRPGDLLGPLRYVARQLHRLLRRAEVRLRRFHPPPPPPHTKQNPLRLSFQTVEGVCYRAFAHVLRRKLRPLMRCLRAVGERPAGARNTKRRGKFWCCLLQLCEARARRLAPSPALVLLEQDTQIWEDALEAVRKAFDG</sequence>
<keyword evidence="2" id="KW-1185">Reference proteome</keyword>
<evidence type="ECO:0000313" key="1">
    <source>
        <dbReference type="EMBL" id="EPY15564.1"/>
    </source>
</evidence>
<protein>
    <submittedName>
        <fullName evidence="1">Uncharacterized protein</fullName>
    </submittedName>
</protein>
<dbReference type="Proteomes" id="UP000015354">
    <property type="component" value="Unassembled WGS sequence"/>
</dbReference>
<evidence type="ECO:0000313" key="2">
    <source>
        <dbReference type="Proteomes" id="UP000015354"/>
    </source>
</evidence>
<comment type="caution">
    <text evidence="1">The sequence shown here is derived from an EMBL/GenBank/DDBJ whole genome shotgun (WGS) entry which is preliminary data.</text>
</comment>